<dbReference type="PROSITE" id="PS50893">
    <property type="entry name" value="ABC_TRANSPORTER_2"/>
    <property type="match status" value="1"/>
</dbReference>
<protein>
    <submittedName>
        <fullName evidence="7">Urea ABC transporter ATP-binding protein</fullName>
    </submittedName>
</protein>
<name>A0A2S8SWN6_9BACT</name>
<sequence>MLQIENLESGYGGSMVLRGVSLKIEPGQVVCLLGRNGVGKTTLLKSLMGLLKAQNGTISFENQNLTKASTDKRARAGIAYVPQGREIFGQLTVAQNLKLGLEARSDKLDKVPDEIFEMFPILRDFLPRKGGALSGGQQQQLAIGRALASNPKLLLLDEPMEGIQPNVVEQIENAILALKKRGDIAVLLVEQSLEFATTVADYTYIFDHGKVVLEGKPADLTPDMVKSHLSI</sequence>
<dbReference type="InterPro" id="IPR027417">
    <property type="entry name" value="P-loop_NTPase"/>
</dbReference>
<dbReference type="CDD" id="cd03224">
    <property type="entry name" value="ABC_TM1139_LivF_branched"/>
    <property type="match status" value="1"/>
</dbReference>
<evidence type="ECO:0000256" key="2">
    <source>
        <dbReference type="ARBA" id="ARBA00022448"/>
    </source>
</evidence>
<dbReference type="GO" id="GO:0005524">
    <property type="term" value="F:ATP binding"/>
    <property type="evidence" value="ECO:0007669"/>
    <property type="project" value="UniProtKB-KW"/>
</dbReference>
<dbReference type="GO" id="GO:0015807">
    <property type="term" value="P:L-amino acid transport"/>
    <property type="evidence" value="ECO:0007669"/>
    <property type="project" value="TreeGrafter"/>
</dbReference>
<comment type="caution">
    <text evidence="7">The sequence shown here is derived from an EMBL/GenBank/DDBJ whole genome shotgun (WGS) entry which is preliminary data.</text>
</comment>
<dbReference type="PANTHER" id="PTHR43820">
    <property type="entry name" value="HIGH-AFFINITY BRANCHED-CHAIN AMINO ACID TRANSPORT ATP-BINDING PROTEIN LIVF"/>
    <property type="match status" value="1"/>
</dbReference>
<keyword evidence="3" id="KW-0547">Nucleotide-binding</keyword>
<dbReference type="SUPFAM" id="SSF52540">
    <property type="entry name" value="P-loop containing nucleoside triphosphate hydrolases"/>
    <property type="match status" value="1"/>
</dbReference>
<evidence type="ECO:0000256" key="5">
    <source>
        <dbReference type="ARBA" id="ARBA00022970"/>
    </source>
</evidence>
<dbReference type="OrthoDB" id="9779136at2"/>
<dbReference type="InterPro" id="IPR052156">
    <property type="entry name" value="BCAA_Transport_ATP-bd_LivF"/>
</dbReference>
<dbReference type="Gene3D" id="3.40.50.300">
    <property type="entry name" value="P-loop containing nucleotide triphosphate hydrolases"/>
    <property type="match status" value="1"/>
</dbReference>
<dbReference type="Proteomes" id="UP000237684">
    <property type="component" value="Unassembled WGS sequence"/>
</dbReference>
<accession>A0A2S8SWN6</accession>
<dbReference type="PANTHER" id="PTHR43820:SF5">
    <property type="entry name" value="HIGH-AFFINITY BRANCHED-CHAIN AMINO ACID TRANSPORT ATP-BINDING PROTEIN"/>
    <property type="match status" value="1"/>
</dbReference>
<gene>
    <name evidence="7" type="ORF">B1R32_102206</name>
</gene>
<dbReference type="SMART" id="SM00382">
    <property type="entry name" value="AAA"/>
    <property type="match status" value="1"/>
</dbReference>
<reference evidence="7 8" key="1">
    <citation type="journal article" date="2018" name="Syst. Appl. Microbiol.">
        <title>Abditibacterium utsteinense sp. nov., the first cultivated member of candidate phylum FBP, isolated from ice-free Antarctic soil samples.</title>
        <authorList>
            <person name="Tahon G."/>
            <person name="Tytgat B."/>
            <person name="Lebbe L."/>
            <person name="Carlier A."/>
            <person name="Willems A."/>
        </authorList>
    </citation>
    <scope>NUCLEOTIDE SEQUENCE [LARGE SCALE GENOMIC DNA]</scope>
    <source>
        <strain evidence="7 8">LMG 29911</strain>
    </source>
</reference>
<evidence type="ECO:0000256" key="4">
    <source>
        <dbReference type="ARBA" id="ARBA00022840"/>
    </source>
</evidence>
<dbReference type="InterPro" id="IPR003439">
    <property type="entry name" value="ABC_transporter-like_ATP-bd"/>
</dbReference>
<organism evidence="7 8">
    <name type="scientific">Abditibacterium utsteinense</name>
    <dbReference type="NCBI Taxonomy" id="1960156"/>
    <lineage>
        <taxon>Bacteria</taxon>
        <taxon>Pseudomonadati</taxon>
        <taxon>Abditibacteriota</taxon>
        <taxon>Abditibacteriia</taxon>
        <taxon>Abditibacteriales</taxon>
        <taxon>Abditibacteriaceae</taxon>
        <taxon>Abditibacterium</taxon>
    </lineage>
</organism>
<dbReference type="InterPro" id="IPR003593">
    <property type="entry name" value="AAA+_ATPase"/>
</dbReference>
<keyword evidence="2" id="KW-0813">Transport</keyword>
<comment type="similarity">
    <text evidence="1">Belongs to the ABC transporter superfamily.</text>
</comment>
<dbReference type="Pfam" id="PF00005">
    <property type="entry name" value="ABC_tran"/>
    <property type="match status" value="1"/>
</dbReference>
<keyword evidence="4 7" id="KW-0067">ATP-binding</keyword>
<dbReference type="GO" id="GO:0015658">
    <property type="term" value="F:branched-chain amino acid transmembrane transporter activity"/>
    <property type="evidence" value="ECO:0007669"/>
    <property type="project" value="TreeGrafter"/>
</dbReference>
<dbReference type="AlphaFoldDB" id="A0A2S8SWN6"/>
<keyword evidence="5" id="KW-0029">Amino-acid transport</keyword>
<proteinExistence type="inferred from homology"/>
<feature type="domain" description="ABC transporter" evidence="6">
    <location>
        <begin position="2"/>
        <end position="231"/>
    </location>
</feature>
<evidence type="ECO:0000256" key="3">
    <source>
        <dbReference type="ARBA" id="ARBA00022741"/>
    </source>
</evidence>
<keyword evidence="8" id="KW-1185">Reference proteome</keyword>
<dbReference type="RefSeq" id="WP_105482524.1">
    <property type="nucleotide sequence ID" value="NZ_NIGF01000002.1"/>
</dbReference>
<evidence type="ECO:0000313" key="8">
    <source>
        <dbReference type="Proteomes" id="UP000237684"/>
    </source>
</evidence>
<evidence type="ECO:0000259" key="6">
    <source>
        <dbReference type="PROSITE" id="PS50893"/>
    </source>
</evidence>
<dbReference type="EMBL" id="NIGF01000002">
    <property type="protein sequence ID" value="PQV65197.1"/>
    <property type="molecule type" value="Genomic_DNA"/>
</dbReference>
<dbReference type="InParanoid" id="A0A2S8SWN6"/>
<dbReference type="GO" id="GO:0016887">
    <property type="term" value="F:ATP hydrolysis activity"/>
    <property type="evidence" value="ECO:0007669"/>
    <property type="project" value="InterPro"/>
</dbReference>
<evidence type="ECO:0000313" key="7">
    <source>
        <dbReference type="EMBL" id="PQV65197.1"/>
    </source>
</evidence>
<evidence type="ECO:0000256" key="1">
    <source>
        <dbReference type="ARBA" id="ARBA00005417"/>
    </source>
</evidence>